<dbReference type="AlphaFoldDB" id="A0A194QVT9"/>
<organism evidence="1 2">
    <name type="scientific">Papilio machaon</name>
    <name type="common">Old World swallowtail butterfly</name>
    <dbReference type="NCBI Taxonomy" id="76193"/>
    <lineage>
        <taxon>Eukaryota</taxon>
        <taxon>Metazoa</taxon>
        <taxon>Ecdysozoa</taxon>
        <taxon>Arthropoda</taxon>
        <taxon>Hexapoda</taxon>
        <taxon>Insecta</taxon>
        <taxon>Pterygota</taxon>
        <taxon>Neoptera</taxon>
        <taxon>Endopterygota</taxon>
        <taxon>Lepidoptera</taxon>
        <taxon>Glossata</taxon>
        <taxon>Ditrysia</taxon>
        <taxon>Papilionoidea</taxon>
        <taxon>Papilionidae</taxon>
        <taxon>Papilioninae</taxon>
        <taxon>Papilio</taxon>
    </lineage>
</organism>
<proteinExistence type="predicted"/>
<sequence>MNQCLCNDTTYVDFLLSWYALCVICTTECAVLDPALYLQPSPPIRQPEDYLWSKSMQSNVEAIPINVLATIDGEASIPKARTFWPKLRTDYRLGSIHIPLSFSVSGTYGNYGDSSSVVGTSYASVSELGSAKVIANKPTLAGSGYHNYNSSPTVVRIYGSSNKPAWSGWGNGKWGHYGKG</sequence>
<protein>
    <submittedName>
        <fullName evidence="1">Uncharacterized protein</fullName>
    </submittedName>
</protein>
<reference evidence="1 2" key="1">
    <citation type="journal article" date="2015" name="Nat. Commun.">
        <title>Outbred genome sequencing and CRISPR/Cas9 gene editing in butterflies.</title>
        <authorList>
            <person name="Li X."/>
            <person name="Fan D."/>
            <person name="Zhang W."/>
            <person name="Liu G."/>
            <person name="Zhang L."/>
            <person name="Zhao L."/>
            <person name="Fang X."/>
            <person name="Chen L."/>
            <person name="Dong Y."/>
            <person name="Chen Y."/>
            <person name="Ding Y."/>
            <person name="Zhao R."/>
            <person name="Feng M."/>
            <person name="Zhu Y."/>
            <person name="Feng Y."/>
            <person name="Jiang X."/>
            <person name="Zhu D."/>
            <person name="Xiang H."/>
            <person name="Feng X."/>
            <person name="Li S."/>
            <person name="Wang J."/>
            <person name="Zhang G."/>
            <person name="Kronforst M.R."/>
            <person name="Wang W."/>
        </authorList>
    </citation>
    <scope>NUCLEOTIDE SEQUENCE [LARGE SCALE GENOMIC DNA]</scope>
    <source>
        <strain evidence="1">Ya'a_city_454_Pm</strain>
        <tissue evidence="1">Whole body</tissue>
    </source>
</reference>
<dbReference type="Proteomes" id="UP000053240">
    <property type="component" value="Unassembled WGS sequence"/>
</dbReference>
<evidence type="ECO:0000313" key="2">
    <source>
        <dbReference type="Proteomes" id="UP000053240"/>
    </source>
</evidence>
<keyword evidence="2" id="KW-1185">Reference proteome</keyword>
<dbReference type="EMBL" id="KQ461073">
    <property type="protein sequence ID" value="KPJ09648.1"/>
    <property type="molecule type" value="Genomic_DNA"/>
</dbReference>
<accession>A0A194QVT9</accession>
<evidence type="ECO:0000313" key="1">
    <source>
        <dbReference type="EMBL" id="KPJ09648.1"/>
    </source>
</evidence>
<dbReference type="InParanoid" id="A0A194QVT9"/>
<gene>
    <name evidence="1" type="ORF">RR48_13282</name>
</gene>
<name>A0A194QVT9_PAPMA</name>